<dbReference type="PROSITE" id="PS51257">
    <property type="entry name" value="PROKAR_LIPOPROTEIN"/>
    <property type="match status" value="1"/>
</dbReference>
<dbReference type="EMBL" id="JAKZHW010000001">
    <property type="protein sequence ID" value="MCH8615425.1"/>
    <property type="molecule type" value="Genomic_DNA"/>
</dbReference>
<accession>A0ABS9VKC9</accession>
<protein>
    <recommendedName>
        <fullName evidence="4">Lipoprotein</fullName>
    </recommendedName>
</protein>
<dbReference type="Proteomes" id="UP001203058">
    <property type="component" value="Unassembled WGS sequence"/>
</dbReference>
<name>A0ABS9VKC9_9SPHN</name>
<keyword evidence="3" id="KW-1185">Reference proteome</keyword>
<feature type="chain" id="PRO_5046505629" description="Lipoprotein" evidence="1">
    <location>
        <begin position="24"/>
        <end position="131"/>
    </location>
</feature>
<evidence type="ECO:0008006" key="4">
    <source>
        <dbReference type="Google" id="ProtNLM"/>
    </source>
</evidence>
<dbReference type="RefSeq" id="WP_241446201.1">
    <property type="nucleotide sequence ID" value="NZ_JAKZHW010000001.1"/>
</dbReference>
<comment type="caution">
    <text evidence="2">The sequence shown here is derived from an EMBL/GenBank/DDBJ whole genome shotgun (WGS) entry which is preliminary data.</text>
</comment>
<feature type="signal peptide" evidence="1">
    <location>
        <begin position="1"/>
        <end position="23"/>
    </location>
</feature>
<evidence type="ECO:0000313" key="3">
    <source>
        <dbReference type="Proteomes" id="UP001203058"/>
    </source>
</evidence>
<evidence type="ECO:0000313" key="2">
    <source>
        <dbReference type="EMBL" id="MCH8615425.1"/>
    </source>
</evidence>
<proteinExistence type="predicted"/>
<evidence type="ECO:0000256" key="1">
    <source>
        <dbReference type="SAM" id="SignalP"/>
    </source>
</evidence>
<reference evidence="2 3" key="1">
    <citation type="submission" date="2022-03" db="EMBL/GenBank/DDBJ databases">
        <authorList>
            <person name="Jo J.-H."/>
            <person name="Im W.-T."/>
        </authorList>
    </citation>
    <scope>NUCLEOTIDE SEQUENCE [LARGE SCALE GENOMIC DNA]</scope>
    <source>
        <strain evidence="2 3">SM33</strain>
    </source>
</reference>
<gene>
    <name evidence="2" type="ORF">LZ016_04830</name>
</gene>
<sequence length="131" mass="13690">MRASTPLTVLAGLVLASCTAATARQQEQPQQAVAKPKSCIPIDQIVARRVAGPGAVEFDVVGKTYRNDLASSCPGLARLGTSAAIAVTTGAETGMLCAGDRVKIFDPVEIKSTGLRNYPFCQLGKFTEVAH</sequence>
<keyword evidence="1" id="KW-0732">Signal</keyword>
<organism evidence="2 3">
    <name type="scientific">Sphingomonas telluris</name>
    <dbReference type="NCBI Taxonomy" id="2907998"/>
    <lineage>
        <taxon>Bacteria</taxon>
        <taxon>Pseudomonadati</taxon>
        <taxon>Pseudomonadota</taxon>
        <taxon>Alphaproteobacteria</taxon>
        <taxon>Sphingomonadales</taxon>
        <taxon>Sphingomonadaceae</taxon>
        <taxon>Sphingomonas</taxon>
    </lineage>
</organism>